<comment type="caution">
    <text evidence="1">The sequence shown here is derived from an EMBL/GenBank/DDBJ whole genome shotgun (WGS) entry which is preliminary data.</text>
</comment>
<accession>A0A5N5TF19</accession>
<sequence>MNNPQSIFISNYDLRVRDYVNSSLSFNVVEKYLHKGGISLFASTIALASMTNFSTLTNIILLGSICTLYSSIGGY</sequence>
<reference evidence="1 2" key="1">
    <citation type="journal article" date="2019" name="PLoS Biol.">
        <title>Sex chromosomes control vertical transmission of feminizing Wolbachia symbionts in an isopod.</title>
        <authorList>
            <person name="Becking T."/>
            <person name="Chebbi M.A."/>
            <person name="Giraud I."/>
            <person name="Moumen B."/>
            <person name="Laverre T."/>
            <person name="Caubet Y."/>
            <person name="Peccoud J."/>
            <person name="Gilbert C."/>
            <person name="Cordaux R."/>
        </authorList>
    </citation>
    <scope>NUCLEOTIDE SEQUENCE [LARGE SCALE GENOMIC DNA]</scope>
    <source>
        <strain evidence="1">ANa2</strain>
        <tissue evidence="1">Whole body excluding digestive tract and cuticle</tissue>
    </source>
</reference>
<evidence type="ECO:0000313" key="2">
    <source>
        <dbReference type="Proteomes" id="UP000326759"/>
    </source>
</evidence>
<keyword evidence="2" id="KW-1185">Reference proteome</keyword>
<dbReference type="AlphaFoldDB" id="A0A5N5TF19"/>
<protein>
    <submittedName>
        <fullName evidence="1">Uncharacterized protein</fullName>
    </submittedName>
</protein>
<proteinExistence type="predicted"/>
<name>A0A5N5TF19_9CRUS</name>
<dbReference type="Proteomes" id="UP000326759">
    <property type="component" value="Unassembled WGS sequence"/>
</dbReference>
<organism evidence="1 2">
    <name type="scientific">Armadillidium nasatum</name>
    <dbReference type="NCBI Taxonomy" id="96803"/>
    <lineage>
        <taxon>Eukaryota</taxon>
        <taxon>Metazoa</taxon>
        <taxon>Ecdysozoa</taxon>
        <taxon>Arthropoda</taxon>
        <taxon>Crustacea</taxon>
        <taxon>Multicrustacea</taxon>
        <taxon>Malacostraca</taxon>
        <taxon>Eumalacostraca</taxon>
        <taxon>Peracarida</taxon>
        <taxon>Isopoda</taxon>
        <taxon>Oniscidea</taxon>
        <taxon>Crinocheta</taxon>
        <taxon>Armadillidiidae</taxon>
        <taxon>Armadillidium</taxon>
    </lineage>
</organism>
<gene>
    <name evidence="1" type="ORF">Anas_13407</name>
</gene>
<dbReference type="EMBL" id="SEYY01002381">
    <property type="protein sequence ID" value="KAB7504779.1"/>
    <property type="molecule type" value="Genomic_DNA"/>
</dbReference>
<evidence type="ECO:0000313" key="1">
    <source>
        <dbReference type="EMBL" id="KAB7504779.1"/>
    </source>
</evidence>